<feature type="compositionally biased region" description="Basic and acidic residues" evidence="1">
    <location>
        <begin position="221"/>
        <end position="230"/>
    </location>
</feature>
<protein>
    <submittedName>
        <fullName evidence="2">Uncharacterized protein</fullName>
    </submittedName>
</protein>
<dbReference type="InterPro" id="IPR007727">
    <property type="entry name" value="Spo12"/>
</dbReference>
<organism evidence="2 3">
    <name type="scientific">Bursaphelenchus okinawaensis</name>
    <dbReference type="NCBI Taxonomy" id="465554"/>
    <lineage>
        <taxon>Eukaryota</taxon>
        <taxon>Metazoa</taxon>
        <taxon>Ecdysozoa</taxon>
        <taxon>Nematoda</taxon>
        <taxon>Chromadorea</taxon>
        <taxon>Rhabditida</taxon>
        <taxon>Tylenchina</taxon>
        <taxon>Tylenchomorpha</taxon>
        <taxon>Aphelenchoidea</taxon>
        <taxon>Aphelenchoididae</taxon>
        <taxon>Bursaphelenchus</taxon>
    </lineage>
</organism>
<dbReference type="EMBL" id="CAJFDH010000004">
    <property type="protein sequence ID" value="CAD5218294.1"/>
    <property type="molecule type" value="Genomic_DNA"/>
</dbReference>
<feature type="region of interest" description="Disordered" evidence="1">
    <location>
        <begin position="218"/>
        <end position="237"/>
    </location>
</feature>
<dbReference type="AlphaFoldDB" id="A0A811KSI6"/>
<name>A0A811KSI6_9BILA</name>
<sequence>MSQAEGFLTEENIAEDAKQHEGHHVPLDDTTETVYSTDTDPVLAKSPVRKTSEAGKSTPAIQRLHKTLNQITVHSPSDNIMSPCSQRINLIGHRKLHGSQPANILKRRFKKDIQSRKLEFGSNHNSDEELEDKENPEIVPDGDVVQMVDSGDLVHQEDEFDVDVEPDLENGAFVTDGTQYATDGVQCVANGQSQHSDGSGSFSSESCTNINANDSIANVHDVTDDPHDATADFEQNS</sequence>
<dbReference type="Pfam" id="PF05032">
    <property type="entry name" value="Spo12"/>
    <property type="match status" value="1"/>
</dbReference>
<keyword evidence="3" id="KW-1185">Reference proteome</keyword>
<evidence type="ECO:0000313" key="2">
    <source>
        <dbReference type="EMBL" id="CAD5218294.1"/>
    </source>
</evidence>
<dbReference type="Proteomes" id="UP000614601">
    <property type="component" value="Unassembled WGS sequence"/>
</dbReference>
<evidence type="ECO:0000313" key="3">
    <source>
        <dbReference type="Proteomes" id="UP000614601"/>
    </source>
</evidence>
<reference evidence="2" key="1">
    <citation type="submission" date="2020-09" db="EMBL/GenBank/DDBJ databases">
        <authorList>
            <person name="Kikuchi T."/>
        </authorList>
    </citation>
    <scope>NUCLEOTIDE SEQUENCE</scope>
    <source>
        <strain evidence="2">SH1</strain>
    </source>
</reference>
<dbReference type="OrthoDB" id="5875626at2759"/>
<comment type="caution">
    <text evidence="2">The sequence shown here is derived from an EMBL/GenBank/DDBJ whole genome shotgun (WGS) entry which is preliminary data.</text>
</comment>
<dbReference type="EMBL" id="CAJFCW020000004">
    <property type="protein sequence ID" value="CAG9109902.1"/>
    <property type="molecule type" value="Genomic_DNA"/>
</dbReference>
<gene>
    <name evidence="2" type="ORF">BOKJ2_LOCUS7504</name>
</gene>
<accession>A0A811KSI6</accession>
<dbReference type="Proteomes" id="UP000783686">
    <property type="component" value="Unassembled WGS sequence"/>
</dbReference>
<evidence type="ECO:0000256" key="1">
    <source>
        <dbReference type="SAM" id="MobiDB-lite"/>
    </source>
</evidence>
<feature type="compositionally biased region" description="Basic and acidic residues" evidence="1">
    <location>
        <begin position="15"/>
        <end position="27"/>
    </location>
</feature>
<proteinExistence type="predicted"/>
<feature type="region of interest" description="Disordered" evidence="1">
    <location>
        <begin position="1"/>
        <end position="58"/>
    </location>
</feature>
<feature type="region of interest" description="Disordered" evidence="1">
    <location>
        <begin position="116"/>
        <end position="139"/>
    </location>
</feature>